<keyword evidence="2" id="KW-1185">Reference proteome</keyword>
<reference evidence="1 2" key="1">
    <citation type="journal article" date="2021" name="BMC Genomics">
        <title>Datura genome reveals duplications of psychoactive alkaloid biosynthetic genes and high mutation rate following tissue culture.</title>
        <authorList>
            <person name="Rajewski A."/>
            <person name="Carter-House D."/>
            <person name="Stajich J."/>
            <person name="Litt A."/>
        </authorList>
    </citation>
    <scope>NUCLEOTIDE SEQUENCE [LARGE SCALE GENOMIC DNA]</scope>
    <source>
        <strain evidence="1">AR-01</strain>
    </source>
</reference>
<evidence type="ECO:0000313" key="2">
    <source>
        <dbReference type="Proteomes" id="UP000823775"/>
    </source>
</evidence>
<sequence>MNLLCVFIDVDWQKHGFTCIQRRFGAKVVEEHGLKWFNSQKEAKYAPENWVDESPRYLSSPPFVDTIRFLGTTCRGPVMLPLEVLLRKLVDSPRESLALEEEKEELHIPSRHLARKN</sequence>
<dbReference type="EMBL" id="JACEIK010001189">
    <property type="protein sequence ID" value="MCD7467004.1"/>
    <property type="molecule type" value="Genomic_DNA"/>
</dbReference>
<accession>A0ABS8T8U4</accession>
<organism evidence="1 2">
    <name type="scientific">Datura stramonium</name>
    <name type="common">Jimsonweed</name>
    <name type="synonym">Common thornapple</name>
    <dbReference type="NCBI Taxonomy" id="4076"/>
    <lineage>
        <taxon>Eukaryota</taxon>
        <taxon>Viridiplantae</taxon>
        <taxon>Streptophyta</taxon>
        <taxon>Embryophyta</taxon>
        <taxon>Tracheophyta</taxon>
        <taxon>Spermatophyta</taxon>
        <taxon>Magnoliopsida</taxon>
        <taxon>eudicotyledons</taxon>
        <taxon>Gunneridae</taxon>
        <taxon>Pentapetalae</taxon>
        <taxon>asterids</taxon>
        <taxon>lamiids</taxon>
        <taxon>Solanales</taxon>
        <taxon>Solanaceae</taxon>
        <taxon>Solanoideae</taxon>
        <taxon>Datureae</taxon>
        <taxon>Datura</taxon>
    </lineage>
</organism>
<gene>
    <name evidence="1" type="ORF">HAX54_004154</name>
</gene>
<evidence type="ECO:0000313" key="1">
    <source>
        <dbReference type="EMBL" id="MCD7467004.1"/>
    </source>
</evidence>
<proteinExistence type="predicted"/>
<dbReference type="Proteomes" id="UP000823775">
    <property type="component" value="Unassembled WGS sequence"/>
</dbReference>
<comment type="caution">
    <text evidence="1">The sequence shown here is derived from an EMBL/GenBank/DDBJ whole genome shotgun (WGS) entry which is preliminary data.</text>
</comment>
<protein>
    <submittedName>
        <fullName evidence="1">Uncharacterized protein</fullName>
    </submittedName>
</protein>
<name>A0ABS8T8U4_DATST</name>